<evidence type="ECO:0000313" key="4">
    <source>
        <dbReference type="EMBL" id="TVY80297.1"/>
    </source>
</evidence>
<keyword evidence="3" id="KW-0732">Signal</keyword>
<organism evidence="4 5">
    <name type="scientific">Lachnellula suecica</name>
    <dbReference type="NCBI Taxonomy" id="602035"/>
    <lineage>
        <taxon>Eukaryota</taxon>
        <taxon>Fungi</taxon>
        <taxon>Dikarya</taxon>
        <taxon>Ascomycota</taxon>
        <taxon>Pezizomycotina</taxon>
        <taxon>Leotiomycetes</taxon>
        <taxon>Helotiales</taxon>
        <taxon>Lachnaceae</taxon>
        <taxon>Lachnellula</taxon>
    </lineage>
</organism>
<feature type="transmembrane region" description="Helical" evidence="2">
    <location>
        <begin position="236"/>
        <end position="259"/>
    </location>
</feature>
<evidence type="ECO:0000256" key="1">
    <source>
        <dbReference type="SAM" id="MobiDB-lite"/>
    </source>
</evidence>
<comment type="caution">
    <text evidence="4">The sequence shown here is derived from an EMBL/GenBank/DDBJ whole genome shotgun (WGS) entry which is preliminary data.</text>
</comment>
<proteinExistence type="predicted"/>
<reference evidence="4 5" key="1">
    <citation type="submission" date="2018-05" db="EMBL/GenBank/DDBJ databases">
        <title>Genome sequencing and assembly of the regulated plant pathogen Lachnellula willkommii and related sister species for the development of diagnostic species identification markers.</title>
        <authorList>
            <person name="Giroux E."/>
            <person name="Bilodeau G."/>
        </authorList>
    </citation>
    <scope>NUCLEOTIDE SEQUENCE [LARGE SCALE GENOMIC DNA]</scope>
    <source>
        <strain evidence="4 5">CBS 268.59</strain>
    </source>
</reference>
<dbReference type="Proteomes" id="UP000469558">
    <property type="component" value="Unassembled WGS sequence"/>
</dbReference>
<evidence type="ECO:0000256" key="3">
    <source>
        <dbReference type="SAM" id="SignalP"/>
    </source>
</evidence>
<sequence length="369" mass="36972">MPSQKHILVAIALLNTVCAQYGAMEMPAGLSPRQYLGGLEGRANGACASANSHTCLDVNQADFCCPNTEYCVVDTSLNPGCCAVGSNCGISCGSSSYICATTVTNSGTATSTQACCPRSCTSTSQFLCAATQGGGCCPYGYMCTAGSQGCVSTQTPTTVVASVVPSGCSAADQFTCASSLGGGCCGNGQACVTSGSGNFCSATGSALRTRTLAGGAIATAVAKPSGNSGLSTGAKAGIGVGVALGALAVIGALMWFFLVHRPRRQSEKQPTVPPAMSQSSGRNGRPAVGRQTSQPSDYFGPEAESGPFTENQASAPLSPNRGVPATPQSPGDIAVPVEIDSKSHSAVTSPSALEYQRYKGPSNPPVELP</sequence>
<gene>
    <name evidence="4" type="ORF">LSUE1_G003916</name>
</gene>
<evidence type="ECO:0000256" key="2">
    <source>
        <dbReference type="SAM" id="Phobius"/>
    </source>
</evidence>
<feature type="compositionally biased region" description="Polar residues" evidence="1">
    <location>
        <begin position="308"/>
        <end position="317"/>
    </location>
</feature>
<dbReference type="AlphaFoldDB" id="A0A8T9C786"/>
<keyword evidence="5" id="KW-1185">Reference proteome</keyword>
<feature type="region of interest" description="Disordered" evidence="1">
    <location>
        <begin position="264"/>
        <end position="369"/>
    </location>
</feature>
<feature type="signal peptide" evidence="3">
    <location>
        <begin position="1"/>
        <end position="19"/>
    </location>
</feature>
<keyword evidence="2" id="KW-0472">Membrane</keyword>
<dbReference type="EMBL" id="QGMK01000713">
    <property type="protein sequence ID" value="TVY80297.1"/>
    <property type="molecule type" value="Genomic_DNA"/>
</dbReference>
<name>A0A8T9C786_9HELO</name>
<protein>
    <submittedName>
        <fullName evidence="4">Uncharacterized protein</fullName>
    </submittedName>
</protein>
<keyword evidence="2" id="KW-0812">Transmembrane</keyword>
<accession>A0A8T9C786</accession>
<keyword evidence="2" id="KW-1133">Transmembrane helix</keyword>
<dbReference type="OrthoDB" id="4499262at2759"/>
<feature type="chain" id="PRO_5035739729" evidence="3">
    <location>
        <begin position="20"/>
        <end position="369"/>
    </location>
</feature>
<evidence type="ECO:0000313" key="5">
    <source>
        <dbReference type="Proteomes" id="UP000469558"/>
    </source>
</evidence>